<gene>
    <name evidence="1" type="ORF">FEE96_22575</name>
</gene>
<evidence type="ECO:0000313" key="1">
    <source>
        <dbReference type="EMBL" id="TLP55505.1"/>
    </source>
</evidence>
<dbReference type="Proteomes" id="UP000305041">
    <property type="component" value="Unassembled WGS sequence"/>
</dbReference>
<reference evidence="1 2" key="1">
    <citation type="submission" date="2019-05" db="EMBL/GenBank/DDBJ databases">
        <title>Draft genome sequence of Pelagicola sp. DSW4-44.</title>
        <authorList>
            <person name="Oh J."/>
        </authorList>
    </citation>
    <scope>NUCLEOTIDE SEQUENCE [LARGE SCALE GENOMIC DNA]</scope>
    <source>
        <strain evidence="1 2">DSW4-44</strain>
    </source>
</reference>
<keyword evidence="2" id="KW-1185">Reference proteome</keyword>
<protein>
    <submittedName>
        <fullName evidence="1">Uncharacterized protein</fullName>
    </submittedName>
</protein>
<dbReference type="SUPFAM" id="SSF56399">
    <property type="entry name" value="ADP-ribosylation"/>
    <property type="match status" value="1"/>
</dbReference>
<proteinExistence type="predicted"/>
<name>A0ABY2UNL5_9RHOB</name>
<dbReference type="Gene3D" id="3.90.176.10">
    <property type="entry name" value="Toxin ADP-ribosyltransferase, Chain A, domain 1"/>
    <property type="match status" value="1"/>
</dbReference>
<comment type="caution">
    <text evidence="1">The sequence shown here is derived from an EMBL/GenBank/DDBJ whole genome shotgun (WGS) entry which is preliminary data.</text>
</comment>
<sequence length="403" mass="43973">MWAINSVTNNSVPLQAVAFSDGDAIGAVRGPEGASFRLFVDSLGFLDFTDMGHQPGGPHYWQILIGTAIYWYDGQGAVDLTINNDGTYLITGDGNDQGGQLTLPPVVSAQDMGTFKQMMVDKYIPYQDIPDEPGKTTAQLKALGLQYFPYSSDSFELAMSVYDWTTADFTRIDFMRLFAYTGVTNAPLDMNSIANSIWSADWPPYTPQNKDYMNSFMMVPADTLANVKAQLEVKAPALSSGVASESNVVSAAMQSMPRTTTHAKPKLYSGQVAIANLGSVHFAAYFLELPANNNAALPPLEMPLVDAVNGFLAVGNTVTLKTFMSFTDSQQDAMHYSNGIVLIVSPPDGATIWHNATYITPLSDGPEKVEYLFEPNTKFKVQKTDKIVQDGKPLTELYLQVVE</sequence>
<accession>A0ABY2UNL5</accession>
<organism evidence="1 2">
    <name type="scientific">Parasedimentitalea maritima</name>
    <dbReference type="NCBI Taxonomy" id="2578117"/>
    <lineage>
        <taxon>Bacteria</taxon>
        <taxon>Pseudomonadati</taxon>
        <taxon>Pseudomonadota</taxon>
        <taxon>Alphaproteobacteria</taxon>
        <taxon>Rhodobacterales</taxon>
        <taxon>Paracoccaceae</taxon>
        <taxon>Parasedimentitalea</taxon>
    </lineage>
</organism>
<dbReference type="EMBL" id="VAUA01000015">
    <property type="protein sequence ID" value="TLP55505.1"/>
    <property type="molecule type" value="Genomic_DNA"/>
</dbReference>
<dbReference type="RefSeq" id="WP_138165383.1">
    <property type="nucleotide sequence ID" value="NZ_VAUA01000015.1"/>
</dbReference>
<evidence type="ECO:0000313" key="2">
    <source>
        <dbReference type="Proteomes" id="UP000305041"/>
    </source>
</evidence>